<name>A0A3Q9R4P5_9CAUD</name>
<dbReference type="EMBL" id="MK061412">
    <property type="protein sequence ID" value="AZU97085.1"/>
    <property type="molecule type" value="Genomic_DNA"/>
</dbReference>
<dbReference type="RefSeq" id="YP_009842470.1">
    <property type="nucleotide sequence ID" value="NC_048742.1"/>
</dbReference>
<keyword evidence="2" id="KW-1185">Reference proteome</keyword>
<evidence type="ECO:0000313" key="1">
    <source>
        <dbReference type="EMBL" id="AZU97085.1"/>
    </source>
</evidence>
<gene>
    <name evidence="1" type="primary">3</name>
    <name evidence="1" type="ORF">SEA_GILSON_3</name>
</gene>
<sequence>MNHNPSDNKSTDAFAPENFNVVMLIQMMRVYDVLLALLSVENPQKAAQLAEMHEQGLTFTPAPAFSVEE</sequence>
<dbReference type="GeneID" id="55612694"/>
<proteinExistence type="predicted"/>
<reference evidence="1 2" key="1">
    <citation type="submission" date="2018-10" db="EMBL/GenBank/DDBJ databases">
        <authorList>
            <person name="Soria N.A."/>
            <person name="Batley M.G."/>
            <person name="Hanafy A."/>
            <person name="Singh N."/>
            <person name="Shaffer C.D."/>
            <person name="Weston-Hafer K.A."/>
            <person name="Russell D.A."/>
            <person name="Pope W.H."/>
            <person name="Jacobs-Sera D."/>
            <person name="Hendrix R.W."/>
            <person name="Hatfull G.F."/>
        </authorList>
    </citation>
    <scope>NUCLEOTIDE SEQUENCE [LARGE SCALE GENOMIC DNA]</scope>
</reference>
<accession>A0A3Q9R4P5</accession>
<evidence type="ECO:0000313" key="2">
    <source>
        <dbReference type="Proteomes" id="UP000284334"/>
    </source>
</evidence>
<dbReference type="Proteomes" id="UP000284334">
    <property type="component" value="Segment"/>
</dbReference>
<protein>
    <submittedName>
        <fullName evidence="1">Uncharacterized protein</fullName>
    </submittedName>
</protein>
<organism evidence="1 2">
    <name type="scientific">Streptomyces phage Gilson</name>
    <dbReference type="NCBI Taxonomy" id="2488789"/>
    <lineage>
        <taxon>Viruses</taxon>
        <taxon>Duplodnaviria</taxon>
        <taxon>Heunggongvirae</taxon>
        <taxon>Uroviricota</taxon>
        <taxon>Caudoviricetes</taxon>
        <taxon>Stanwilliamsviridae</taxon>
        <taxon>Loccivirinae</taxon>
        <taxon>Gilsonvirus</taxon>
        <taxon>Gilsonvirus gilson</taxon>
    </lineage>
</organism>
<dbReference type="KEGG" id="vg:55612694"/>